<name>A0A8J6BJ80_ELECQ</name>
<dbReference type="InterPro" id="IPR038840">
    <property type="entry name" value="RWDD3"/>
</dbReference>
<dbReference type="OrthoDB" id="167315at2759"/>
<dbReference type="GO" id="GO:0005737">
    <property type="term" value="C:cytoplasm"/>
    <property type="evidence" value="ECO:0007669"/>
    <property type="project" value="UniProtKB-SubCell"/>
</dbReference>
<dbReference type="GO" id="GO:1902073">
    <property type="term" value="P:positive regulation of hypoxia-inducible factor-1alpha signaling pathway"/>
    <property type="evidence" value="ECO:0007669"/>
    <property type="project" value="InterPro"/>
</dbReference>
<dbReference type="SUPFAM" id="SSF54495">
    <property type="entry name" value="UBC-like"/>
    <property type="match status" value="1"/>
</dbReference>
<evidence type="ECO:0000259" key="6">
    <source>
        <dbReference type="PROSITE" id="PS50908"/>
    </source>
</evidence>
<evidence type="ECO:0000256" key="3">
    <source>
        <dbReference type="ARBA" id="ARBA00015444"/>
    </source>
</evidence>
<protein>
    <recommendedName>
        <fullName evidence="3">RWD domain-containing protein 3</fullName>
    </recommendedName>
</protein>
<evidence type="ECO:0000256" key="2">
    <source>
        <dbReference type="ARBA" id="ARBA00004496"/>
    </source>
</evidence>
<dbReference type="EMBL" id="WNTK01030883">
    <property type="protein sequence ID" value="KAG9461023.1"/>
    <property type="molecule type" value="Genomic_DNA"/>
</dbReference>
<dbReference type="GO" id="GO:0005634">
    <property type="term" value="C:nucleus"/>
    <property type="evidence" value="ECO:0007669"/>
    <property type="project" value="UniProtKB-SubCell"/>
</dbReference>
<dbReference type="InterPro" id="IPR016135">
    <property type="entry name" value="UBQ-conjugating_enzyme/RWD"/>
</dbReference>
<comment type="caution">
    <text evidence="7">The sequence shown here is derived from an EMBL/GenBank/DDBJ whole genome shotgun (WGS) entry which is preliminary data.</text>
</comment>
<evidence type="ECO:0000256" key="4">
    <source>
        <dbReference type="ARBA" id="ARBA00022490"/>
    </source>
</evidence>
<reference evidence="7" key="1">
    <citation type="thesis" date="2020" institute="ProQuest LLC" country="789 East Eisenhower Parkway, Ann Arbor, MI, USA">
        <title>Comparative Genomics and Chromosome Evolution.</title>
        <authorList>
            <person name="Mudd A.B."/>
        </authorList>
    </citation>
    <scope>NUCLEOTIDE SEQUENCE</scope>
    <source>
        <strain evidence="7">HN-11 Male</strain>
        <tissue evidence="7">Kidney and liver</tissue>
    </source>
</reference>
<dbReference type="Gene3D" id="3.10.110.10">
    <property type="entry name" value="Ubiquitin Conjugating Enzyme"/>
    <property type="match status" value="1"/>
</dbReference>
<dbReference type="InterPro" id="IPR006575">
    <property type="entry name" value="RWD_dom"/>
</dbReference>
<sequence length="224" mass="25763">MYCCQHVPSWLIGFPCFVESGITVMIQTSVRRIARSEIRLRLVFDLSATYPSCLPNISVSSEELTRAQCKELRDKLLGQARECLSEPMIHDLVLWTQQNCNSLIGNSLQDETSPLSAVTDDGAWTTLLHLDHMRAKSKYVKTLEKWTSDLKLTGKLMFMGKMILILLQGDKRNIRVSAKVNSLCLYLYAMIKKIYKNNNLKYRTRCKKDLGVSWWSVVFFPFLV</sequence>
<evidence type="ECO:0000313" key="7">
    <source>
        <dbReference type="EMBL" id="KAG9461023.1"/>
    </source>
</evidence>
<organism evidence="7 8">
    <name type="scientific">Eleutherodactylus coqui</name>
    <name type="common">Puerto Rican coqui</name>
    <dbReference type="NCBI Taxonomy" id="57060"/>
    <lineage>
        <taxon>Eukaryota</taxon>
        <taxon>Metazoa</taxon>
        <taxon>Chordata</taxon>
        <taxon>Craniata</taxon>
        <taxon>Vertebrata</taxon>
        <taxon>Euteleostomi</taxon>
        <taxon>Amphibia</taxon>
        <taxon>Batrachia</taxon>
        <taxon>Anura</taxon>
        <taxon>Neobatrachia</taxon>
        <taxon>Hyloidea</taxon>
        <taxon>Eleutherodactylidae</taxon>
        <taxon>Eleutherodactylinae</taxon>
        <taxon>Eleutherodactylus</taxon>
        <taxon>Eleutherodactylus</taxon>
    </lineage>
</organism>
<gene>
    <name evidence="7" type="ORF">GDO78_018407</name>
</gene>
<keyword evidence="4" id="KW-0963">Cytoplasm</keyword>
<dbReference type="GO" id="GO:0033235">
    <property type="term" value="P:positive regulation of protein sumoylation"/>
    <property type="evidence" value="ECO:0007669"/>
    <property type="project" value="InterPro"/>
</dbReference>
<evidence type="ECO:0000256" key="1">
    <source>
        <dbReference type="ARBA" id="ARBA00004123"/>
    </source>
</evidence>
<comment type="subcellular location">
    <subcellularLocation>
        <location evidence="2">Cytoplasm</location>
    </subcellularLocation>
    <subcellularLocation>
        <location evidence="1">Nucleus</location>
    </subcellularLocation>
</comment>
<dbReference type="SMART" id="SM00591">
    <property type="entry name" value="RWD"/>
    <property type="match status" value="1"/>
</dbReference>
<dbReference type="PANTHER" id="PTHR15628:SF1">
    <property type="entry name" value="RWD DOMAIN-CONTAINING PROTEIN 3"/>
    <property type="match status" value="1"/>
</dbReference>
<feature type="domain" description="RWD" evidence="6">
    <location>
        <begin position="1"/>
        <end position="103"/>
    </location>
</feature>
<evidence type="ECO:0000313" key="8">
    <source>
        <dbReference type="Proteomes" id="UP000770717"/>
    </source>
</evidence>
<dbReference type="Proteomes" id="UP000770717">
    <property type="component" value="Unassembled WGS sequence"/>
</dbReference>
<dbReference type="Pfam" id="PF05773">
    <property type="entry name" value="RWD"/>
    <property type="match status" value="1"/>
</dbReference>
<accession>A0A8J6BJ80</accession>
<evidence type="ECO:0000256" key="5">
    <source>
        <dbReference type="ARBA" id="ARBA00023242"/>
    </source>
</evidence>
<keyword evidence="8" id="KW-1185">Reference proteome</keyword>
<dbReference type="AlphaFoldDB" id="A0A8J6BJ80"/>
<dbReference type="PROSITE" id="PS50908">
    <property type="entry name" value="RWD"/>
    <property type="match status" value="1"/>
</dbReference>
<dbReference type="PANTHER" id="PTHR15628">
    <property type="entry name" value="RWD DOMAIN-CONTAINING PROTEIN 3"/>
    <property type="match status" value="1"/>
</dbReference>
<keyword evidence="5" id="KW-0539">Nucleus</keyword>
<proteinExistence type="predicted"/>